<evidence type="ECO:0000256" key="2">
    <source>
        <dbReference type="ARBA" id="ARBA00022490"/>
    </source>
</evidence>
<proteinExistence type="inferred from homology"/>
<evidence type="ECO:0000313" key="8">
    <source>
        <dbReference type="Proteomes" id="UP000319023"/>
    </source>
</evidence>
<comment type="subunit">
    <text evidence="6">Heterooligomer composed of large and small subunits.</text>
</comment>
<dbReference type="PIRSF" id="PIRSF006488">
    <property type="entry name" value="Exonuc_VII_S"/>
    <property type="match status" value="1"/>
</dbReference>
<evidence type="ECO:0000256" key="6">
    <source>
        <dbReference type="HAMAP-Rule" id="MF_00337"/>
    </source>
</evidence>
<evidence type="ECO:0000256" key="3">
    <source>
        <dbReference type="ARBA" id="ARBA00022722"/>
    </source>
</evidence>
<gene>
    <name evidence="6" type="primary">xseB</name>
    <name evidence="7" type="ORF">EVB01_01535</name>
</gene>
<dbReference type="EC" id="3.1.11.6" evidence="6"/>
<dbReference type="InterPro" id="IPR037004">
    <property type="entry name" value="Exonuc_VII_ssu_sf"/>
</dbReference>
<sequence>MTKKDTVNFESSLKKLEQIVAKLEDGDVSLEDSVKSFEEGIGLVKECQKQLSAAELKVKKLLDSGDSVDLDS</sequence>
<keyword evidence="5 6" id="KW-0269">Exonuclease</keyword>
<dbReference type="Gene3D" id="1.10.287.1040">
    <property type="entry name" value="Exonuclease VII, small subunit"/>
    <property type="match status" value="1"/>
</dbReference>
<evidence type="ECO:0000313" key="7">
    <source>
        <dbReference type="EMBL" id="RZO11964.1"/>
    </source>
</evidence>
<dbReference type="NCBIfam" id="TIGR01280">
    <property type="entry name" value="xseB"/>
    <property type="match status" value="1"/>
</dbReference>
<accession>A0A520LSN6</accession>
<dbReference type="EMBL" id="SHBN01000021">
    <property type="protein sequence ID" value="RZO11964.1"/>
    <property type="molecule type" value="Genomic_DNA"/>
</dbReference>
<dbReference type="InterPro" id="IPR003761">
    <property type="entry name" value="Exonuc_VII_S"/>
</dbReference>
<keyword evidence="4 6" id="KW-0378">Hydrolase</keyword>
<dbReference type="GO" id="GO:0009318">
    <property type="term" value="C:exodeoxyribonuclease VII complex"/>
    <property type="evidence" value="ECO:0007669"/>
    <property type="project" value="UniProtKB-UniRule"/>
</dbReference>
<protein>
    <recommendedName>
        <fullName evidence="6">Exodeoxyribonuclease 7 small subunit</fullName>
        <ecNumber evidence="6">3.1.11.6</ecNumber>
    </recommendedName>
    <alternativeName>
        <fullName evidence="6">Exodeoxyribonuclease VII small subunit</fullName>
        <shortName evidence="6">Exonuclease VII small subunit</shortName>
    </alternativeName>
</protein>
<reference evidence="7 8" key="1">
    <citation type="submission" date="2019-02" db="EMBL/GenBank/DDBJ databases">
        <title>Prokaryotic population dynamics and viral predation in marine succession experiment using metagenomics: the confinement effect.</title>
        <authorList>
            <person name="Haro-Moreno J.M."/>
            <person name="Rodriguez-Valera F."/>
            <person name="Lopez-Perez M."/>
        </authorList>
    </citation>
    <scope>NUCLEOTIDE SEQUENCE [LARGE SCALE GENOMIC DNA]</scope>
    <source>
        <strain evidence="7">MED-G168</strain>
    </source>
</reference>
<evidence type="ECO:0000256" key="1">
    <source>
        <dbReference type="ARBA" id="ARBA00009998"/>
    </source>
</evidence>
<keyword evidence="2 6" id="KW-0963">Cytoplasm</keyword>
<keyword evidence="3 6" id="KW-0540">Nuclease</keyword>
<dbReference type="Pfam" id="PF02609">
    <property type="entry name" value="Exonuc_VII_S"/>
    <property type="match status" value="1"/>
</dbReference>
<name>A0A520LSN6_9GAMM</name>
<comment type="caution">
    <text evidence="7">The sequence shown here is derived from an EMBL/GenBank/DDBJ whole genome shotgun (WGS) entry which is preliminary data.</text>
</comment>
<dbReference type="GO" id="GO:0008855">
    <property type="term" value="F:exodeoxyribonuclease VII activity"/>
    <property type="evidence" value="ECO:0007669"/>
    <property type="project" value="UniProtKB-UniRule"/>
</dbReference>
<evidence type="ECO:0000256" key="4">
    <source>
        <dbReference type="ARBA" id="ARBA00022801"/>
    </source>
</evidence>
<dbReference type="PANTHER" id="PTHR34137:SF1">
    <property type="entry name" value="EXODEOXYRIBONUCLEASE 7 SMALL SUBUNIT"/>
    <property type="match status" value="1"/>
</dbReference>
<dbReference type="AlphaFoldDB" id="A0A520LSN6"/>
<dbReference type="NCBIfam" id="NF002140">
    <property type="entry name" value="PRK00977.1-4"/>
    <property type="match status" value="1"/>
</dbReference>
<dbReference type="GO" id="GO:0006308">
    <property type="term" value="P:DNA catabolic process"/>
    <property type="evidence" value="ECO:0007669"/>
    <property type="project" value="UniProtKB-UniRule"/>
</dbReference>
<comment type="catalytic activity">
    <reaction evidence="6">
        <text>Exonucleolytic cleavage in either 5'- to 3'- or 3'- to 5'-direction to yield nucleoside 5'-phosphates.</text>
        <dbReference type="EC" id="3.1.11.6"/>
    </reaction>
</comment>
<comment type="function">
    <text evidence="6">Bidirectionally degrades single-stranded DNA into large acid-insoluble oligonucleotides, which are then degraded further into small acid-soluble oligonucleotides.</text>
</comment>
<comment type="similarity">
    <text evidence="1 6">Belongs to the XseB family.</text>
</comment>
<comment type="subcellular location">
    <subcellularLocation>
        <location evidence="6">Cytoplasm</location>
    </subcellularLocation>
</comment>
<dbReference type="SUPFAM" id="SSF116842">
    <property type="entry name" value="XseB-like"/>
    <property type="match status" value="1"/>
</dbReference>
<dbReference type="GO" id="GO:0005829">
    <property type="term" value="C:cytosol"/>
    <property type="evidence" value="ECO:0007669"/>
    <property type="project" value="TreeGrafter"/>
</dbReference>
<dbReference type="PANTHER" id="PTHR34137">
    <property type="entry name" value="EXODEOXYRIBONUCLEASE 7 SMALL SUBUNIT"/>
    <property type="match status" value="1"/>
</dbReference>
<dbReference type="Proteomes" id="UP000319023">
    <property type="component" value="Unassembled WGS sequence"/>
</dbReference>
<organism evidence="7 8">
    <name type="scientific">SAR86 cluster bacterium</name>
    <dbReference type="NCBI Taxonomy" id="2030880"/>
    <lineage>
        <taxon>Bacteria</taxon>
        <taxon>Pseudomonadati</taxon>
        <taxon>Pseudomonadota</taxon>
        <taxon>Gammaproteobacteria</taxon>
        <taxon>SAR86 cluster</taxon>
    </lineage>
</organism>
<evidence type="ECO:0000256" key="5">
    <source>
        <dbReference type="ARBA" id="ARBA00022839"/>
    </source>
</evidence>
<dbReference type="HAMAP" id="MF_00337">
    <property type="entry name" value="Exonuc_7_S"/>
    <property type="match status" value="1"/>
</dbReference>